<sequence>MATMPDLVLRDIHQPPAPSWWPPAVGWWWLAAALLALVCAVVGWRLFRAWQRRRWQQLFDSEVAAAPDAVGRIAAMSSLLRRAARRQRRDADRLQGDDWLSFLDNGLPGAPFTSGVGIAMRDGAFRREADALDTPALHALARMRFVALMLGRGR</sequence>
<evidence type="ECO:0000313" key="3">
    <source>
        <dbReference type="Proteomes" id="UP001358324"/>
    </source>
</evidence>
<organism evidence="2 3">
    <name type="scientific">Luteimonas flava</name>
    <dbReference type="NCBI Taxonomy" id="3115822"/>
    <lineage>
        <taxon>Bacteria</taxon>
        <taxon>Pseudomonadati</taxon>
        <taxon>Pseudomonadota</taxon>
        <taxon>Gammaproteobacteria</taxon>
        <taxon>Lysobacterales</taxon>
        <taxon>Lysobacteraceae</taxon>
        <taxon>Luteimonas</taxon>
    </lineage>
</organism>
<evidence type="ECO:0000313" key="2">
    <source>
        <dbReference type="EMBL" id="MEF3083879.1"/>
    </source>
</evidence>
<dbReference type="InterPro" id="IPR025489">
    <property type="entry name" value="DUF4381"/>
</dbReference>
<keyword evidence="3" id="KW-1185">Reference proteome</keyword>
<accession>A0ABU7WIT6</accession>
<comment type="caution">
    <text evidence="2">The sequence shown here is derived from an EMBL/GenBank/DDBJ whole genome shotgun (WGS) entry which is preliminary data.</text>
</comment>
<dbReference type="EMBL" id="JAZHBM010000003">
    <property type="protein sequence ID" value="MEF3083879.1"/>
    <property type="molecule type" value="Genomic_DNA"/>
</dbReference>
<keyword evidence="1" id="KW-0472">Membrane</keyword>
<evidence type="ECO:0000256" key="1">
    <source>
        <dbReference type="SAM" id="Phobius"/>
    </source>
</evidence>
<protein>
    <submittedName>
        <fullName evidence="2">DUF4381 family protein</fullName>
    </submittedName>
</protein>
<gene>
    <name evidence="2" type="ORF">V3391_16810</name>
</gene>
<keyword evidence="1" id="KW-1133">Transmembrane helix</keyword>
<reference evidence="2 3" key="1">
    <citation type="submission" date="2024-01" db="EMBL/GenBank/DDBJ databases">
        <title>Novel species of the genus Luteimonas isolated from rivers.</title>
        <authorList>
            <person name="Lu H."/>
        </authorList>
    </citation>
    <scope>NUCLEOTIDE SEQUENCE [LARGE SCALE GENOMIC DNA]</scope>
    <source>
        <strain evidence="2 3">SMYT11W</strain>
    </source>
</reference>
<name>A0ABU7WIT6_9GAMM</name>
<keyword evidence="1" id="KW-0812">Transmembrane</keyword>
<feature type="transmembrane region" description="Helical" evidence="1">
    <location>
        <begin position="27"/>
        <end position="47"/>
    </location>
</feature>
<dbReference type="RefSeq" id="WP_332079572.1">
    <property type="nucleotide sequence ID" value="NZ_JAZHBM010000003.1"/>
</dbReference>
<dbReference type="Proteomes" id="UP001358324">
    <property type="component" value="Unassembled WGS sequence"/>
</dbReference>
<proteinExistence type="predicted"/>
<dbReference type="Pfam" id="PF14316">
    <property type="entry name" value="DUF4381"/>
    <property type="match status" value="1"/>
</dbReference>